<dbReference type="InterPro" id="IPR046928">
    <property type="entry name" value="SDO1/SBDS_C"/>
</dbReference>
<evidence type="ECO:0000256" key="4">
    <source>
        <dbReference type="ARBA" id="ARBA00014814"/>
    </source>
</evidence>
<evidence type="ECO:0000313" key="14">
    <source>
        <dbReference type="WBParaSite" id="SRAE_2000039600.1"/>
    </source>
</evidence>
<evidence type="ECO:0000256" key="6">
    <source>
        <dbReference type="ARBA" id="ARBA00022517"/>
    </source>
</evidence>
<accession>A0A090LE22</accession>
<dbReference type="CTD" id="36378084"/>
<dbReference type="SUPFAM" id="SSF89895">
    <property type="entry name" value="FYSH domain"/>
    <property type="match status" value="1"/>
</dbReference>
<dbReference type="Gene3D" id="1.10.10.900">
    <property type="entry name" value="SBDS protein C-terminal domain, subdomain 1"/>
    <property type="match status" value="1"/>
</dbReference>
<dbReference type="InterPro" id="IPR002140">
    <property type="entry name" value="Sdo1/SBDS"/>
</dbReference>
<keyword evidence="6" id="KW-0690">Ribosome biogenesis</keyword>
<dbReference type="InterPro" id="IPR019783">
    <property type="entry name" value="SDO1/SBDS_N"/>
</dbReference>
<feature type="domain" description="Ribosome maturation protein SDO1/SBDS N-terminal" evidence="9">
    <location>
        <begin position="16"/>
        <end position="99"/>
    </location>
</feature>
<evidence type="ECO:0000313" key="13">
    <source>
        <dbReference type="Proteomes" id="UP000035682"/>
    </source>
</evidence>
<dbReference type="Pfam" id="PF01172">
    <property type="entry name" value="SBDS_N"/>
    <property type="match status" value="1"/>
</dbReference>
<dbReference type="InterPro" id="IPR039100">
    <property type="entry name" value="Sdo1/SBDS-like"/>
</dbReference>
<dbReference type="PROSITE" id="PS01267">
    <property type="entry name" value="UPF0023"/>
    <property type="match status" value="1"/>
</dbReference>
<dbReference type="Pfam" id="PF20268">
    <property type="entry name" value="SBDS_C"/>
    <property type="match status" value="1"/>
</dbReference>
<keyword evidence="5" id="KW-0963">Cytoplasm</keyword>
<dbReference type="OMA" id="AVNPQMD"/>
<evidence type="ECO:0000259" key="11">
    <source>
        <dbReference type="Pfam" id="PF20268"/>
    </source>
</evidence>
<feature type="domain" description="Ribosome maturation protein SDO1/SBDS central" evidence="10">
    <location>
        <begin position="108"/>
        <end position="169"/>
    </location>
</feature>
<comment type="subunit">
    <text evidence="8">Associates with the 60S ribosomal subunit.</text>
</comment>
<dbReference type="WormBase" id="SRAE_2000039600">
    <property type="protein sequence ID" value="SRP12075"/>
    <property type="gene ID" value="WBGene00260590"/>
</dbReference>
<keyword evidence="13" id="KW-1185">Reference proteome</keyword>
<evidence type="ECO:0000259" key="10">
    <source>
        <dbReference type="Pfam" id="PF09377"/>
    </source>
</evidence>
<evidence type="ECO:0000256" key="7">
    <source>
        <dbReference type="ARBA" id="ARBA00023242"/>
    </source>
</evidence>
<dbReference type="STRING" id="34506.A0A090LE22"/>
<evidence type="ECO:0000256" key="3">
    <source>
        <dbReference type="ARBA" id="ARBA00007433"/>
    </source>
</evidence>
<keyword evidence="7" id="KW-0539">Nucleus</keyword>
<dbReference type="InterPro" id="IPR036786">
    <property type="entry name" value="Ribosome_mat_SBDS_N_sf"/>
</dbReference>
<protein>
    <recommendedName>
        <fullName evidence="4">Ribosome maturation protein SBDS</fullName>
    </recommendedName>
</protein>
<dbReference type="SUPFAM" id="SSF109728">
    <property type="entry name" value="Hypothetical protein AF0491, middle domain"/>
    <property type="match status" value="1"/>
</dbReference>
<dbReference type="WBParaSite" id="SRAE_2000039600.1">
    <property type="protein sequence ID" value="SRAE_2000039600.1"/>
    <property type="gene ID" value="WBGene00260590"/>
</dbReference>
<evidence type="ECO:0000256" key="2">
    <source>
        <dbReference type="ARBA" id="ARBA00004496"/>
    </source>
</evidence>
<dbReference type="PANTHER" id="PTHR10927">
    <property type="entry name" value="RIBOSOME MATURATION PROTEIN SBDS"/>
    <property type="match status" value="1"/>
</dbReference>
<gene>
    <name evidence="12 14 15" type="ORF">SRAE_2000039600</name>
</gene>
<dbReference type="GO" id="GO:0005634">
    <property type="term" value="C:nucleus"/>
    <property type="evidence" value="ECO:0007669"/>
    <property type="project" value="UniProtKB-SubCell"/>
</dbReference>
<name>A0A090LE22_STRRB</name>
<dbReference type="Pfam" id="PF09377">
    <property type="entry name" value="SBDS_domain_II"/>
    <property type="match status" value="1"/>
</dbReference>
<feature type="domain" description="Ribosome maturation protein SDO1/SBDS C-terminal" evidence="11">
    <location>
        <begin position="171"/>
        <end position="241"/>
    </location>
</feature>
<evidence type="ECO:0000256" key="8">
    <source>
        <dbReference type="ARBA" id="ARBA00049708"/>
    </source>
</evidence>
<dbReference type="NCBIfam" id="TIGR00291">
    <property type="entry name" value="RNA_SBDS"/>
    <property type="match status" value="1"/>
</dbReference>
<reference evidence="12 13" key="1">
    <citation type="submission" date="2014-09" db="EMBL/GenBank/DDBJ databases">
        <authorList>
            <person name="Martin A.A."/>
        </authorList>
    </citation>
    <scope>NUCLEOTIDE SEQUENCE</scope>
    <source>
        <strain evidence="13">ED321</strain>
        <strain evidence="12">ED321 Heterogonic</strain>
    </source>
</reference>
<comment type="subcellular location">
    <subcellularLocation>
        <location evidence="2">Cytoplasm</location>
    </subcellularLocation>
    <subcellularLocation>
        <location evidence="1">Nucleus</location>
    </subcellularLocation>
</comment>
<organism evidence="12">
    <name type="scientific">Strongyloides ratti</name>
    <name type="common">Parasitic roundworm</name>
    <dbReference type="NCBI Taxonomy" id="34506"/>
    <lineage>
        <taxon>Eukaryota</taxon>
        <taxon>Metazoa</taxon>
        <taxon>Ecdysozoa</taxon>
        <taxon>Nematoda</taxon>
        <taxon>Chromadorea</taxon>
        <taxon>Rhabditida</taxon>
        <taxon>Tylenchina</taxon>
        <taxon>Panagrolaimomorpha</taxon>
        <taxon>Strongyloidoidea</taxon>
        <taxon>Strongyloididae</taxon>
        <taxon>Strongyloides</taxon>
    </lineage>
</organism>
<evidence type="ECO:0000313" key="12">
    <source>
        <dbReference type="EMBL" id="CEF65720.1"/>
    </source>
</evidence>
<proteinExistence type="inferred from homology"/>
<dbReference type="PANTHER" id="PTHR10927:SF1">
    <property type="entry name" value="RIBOSOME MATURATION PROTEIN SBDS"/>
    <property type="match status" value="1"/>
</dbReference>
<dbReference type="RefSeq" id="XP_024504920.1">
    <property type="nucleotide sequence ID" value="XM_024651221.1"/>
</dbReference>
<dbReference type="Gene3D" id="3.30.1250.10">
    <property type="entry name" value="Ribosome maturation protein SBDS, N-terminal domain"/>
    <property type="match status" value="1"/>
</dbReference>
<evidence type="ECO:0000259" key="9">
    <source>
        <dbReference type="Pfam" id="PF01172"/>
    </source>
</evidence>
<reference evidence="14" key="2">
    <citation type="submission" date="2020-12" db="UniProtKB">
        <authorList>
            <consortium name="WormBaseParasite"/>
        </authorList>
    </citation>
    <scope>IDENTIFICATION</scope>
</reference>
<evidence type="ECO:0000256" key="1">
    <source>
        <dbReference type="ARBA" id="ARBA00004123"/>
    </source>
</evidence>
<dbReference type="InterPro" id="IPR018978">
    <property type="entry name" value="SDO1/SBDS_central"/>
</dbReference>
<evidence type="ECO:0000313" key="15">
    <source>
        <dbReference type="WormBase" id="SRAE_2000039600"/>
    </source>
</evidence>
<dbReference type="EMBL" id="LN609529">
    <property type="protein sequence ID" value="CEF65720.1"/>
    <property type="molecule type" value="Genomic_DNA"/>
</dbReference>
<dbReference type="Proteomes" id="UP000035682">
    <property type="component" value="Unplaced"/>
</dbReference>
<comment type="similarity">
    <text evidence="3">Belongs to the SDO1/SBDS family.</text>
</comment>
<dbReference type="GO" id="GO:0042256">
    <property type="term" value="P:cytosolic ribosome assembly"/>
    <property type="evidence" value="ECO:0007669"/>
    <property type="project" value="InterPro"/>
</dbReference>
<evidence type="ECO:0000256" key="5">
    <source>
        <dbReference type="ARBA" id="ARBA00022490"/>
    </source>
</evidence>
<dbReference type="OrthoDB" id="10253092at2759"/>
<dbReference type="Gene3D" id="3.30.70.240">
    <property type="match status" value="1"/>
</dbReference>
<dbReference type="GO" id="GO:0005737">
    <property type="term" value="C:cytoplasm"/>
    <property type="evidence" value="ECO:0007669"/>
    <property type="project" value="UniProtKB-SubCell"/>
</dbReference>
<dbReference type="InterPro" id="IPR018023">
    <property type="entry name" value="Ribosome_mat_SBDS_CS"/>
</dbReference>
<dbReference type="GeneID" id="36378084"/>
<dbReference type="AlphaFoldDB" id="A0A090LE22"/>
<sequence length="252" mass="28606">MSGRIQTPTNQKLLTNVAVVRYKKCGKRFEIACYKNKVLNWRNKVEKNIDEVLQTPTVFTNVSKGQVAKKDELVKIFETDDMLEICKIKGDLQVSDKERAAQTNSAYKELANLISNMCVNPETNRPYSVNVIEKGLKDVHIAIKPNKSVKQQALEIIPKLKESLKIDRAQMRVRCAITAKEAKKLHKQIKDMFGTVEMEDWEDGTGNLEIVGLIEPGMFKTIENFIKKEVKEGGELELLSLKVVNDGDIEIK</sequence>
<dbReference type="InterPro" id="IPR037188">
    <property type="entry name" value="Sdo1/SBDS_central_sf"/>
</dbReference>